<gene>
    <name evidence="5" type="ORF">Q5Y73_10855</name>
</gene>
<dbReference type="RefSeq" id="WP_305991913.1">
    <property type="nucleotide sequence ID" value="NZ_JAVAMP010000003.1"/>
</dbReference>
<comment type="subcellular location">
    <subcellularLocation>
        <location evidence="1">Membrane</location>
    </subcellularLocation>
</comment>
<dbReference type="InterPro" id="IPR001466">
    <property type="entry name" value="Beta-lactam-related"/>
</dbReference>
<dbReference type="Pfam" id="PF00144">
    <property type="entry name" value="Beta-lactamase"/>
    <property type="match status" value="1"/>
</dbReference>
<dbReference type="InterPro" id="IPR012338">
    <property type="entry name" value="Beta-lactam/transpept-like"/>
</dbReference>
<dbReference type="InterPro" id="IPR050491">
    <property type="entry name" value="AmpC-like"/>
</dbReference>
<dbReference type="Gene3D" id="3.40.710.10">
    <property type="entry name" value="DD-peptidase/beta-lactamase superfamily"/>
    <property type="match status" value="1"/>
</dbReference>
<dbReference type="Proteomes" id="UP001231941">
    <property type="component" value="Unassembled WGS sequence"/>
</dbReference>
<keyword evidence="3" id="KW-0732">Signal</keyword>
<dbReference type="SUPFAM" id="SSF56601">
    <property type="entry name" value="beta-lactamase/transpeptidase-like"/>
    <property type="match status" value="1"/>
</dbReference>
<dbReference type="EMBL" id="JAVAMP010000003">
    <property type="protein sequence ID" value="MDP5274610.1"/>
    <property type="molecule type" value="Genomic_DNA"/>
</dbReference>
<dbReference type="PANTHER" id="PTHR46825:SF11">
    <property type="entry name" value="PENICILLIN-BINDING PROTEIN 4"/>
    <property type="match status" value="1"/>
</dbReference>
<reference evidence="5 6" key="1">
    <citation type="submission" date="2023-08" db="EMBL/GenBank/DDBJ databases">
        <authorList>
            <person name="Park J.-S."/>
        </authorList>
    </citation>
    <scope>NUCLEOTIDE SEQUENCE [LARGE SCALE GENOMIC DNA]</scope>
    <source>
        <strain evidence="5 6">2205SS18-9</strain>
    </source>
</reference>
<dbReference type="PANTHER" id="PTHR46825">
    <property type="entry name" value="D-ALANYL-D-ALANINE-CARBOXYPEPTIDASE/ENDOPEPTIDASE AMPH"/>
    <property type="match status" value="1"/>
</dbReference>
<comment type="caution">
    <text evidence="5">The sequence shown here is derived from an EMBL/GenBank/DDBJ whole genome shotgun (WGS) entry which is preliminary data.</text>
</comment>
<feature type="domain" description="Beta-lactamase-related" evidence="4">
    <location>
        <begin position="73"/>
        <end position="373"/>
    </location>
</feature>
<evidence type="ECO:0000313" key="5">
    <source>
        <dbReference type="EMBL" id="MDP5274610.1"/>
    </source>
</evidence>
<proteinExistence type="predicted"/>
<sequence length="395" mass="44790">MKKSYVLIFICFLLVVSGCSVSTTDYSDVPDQTQKDENEIEFKPLAINNKEELATQIEKAVNGFTEQFYFSGVVYVGVGELDIFSKGVGFADYEEQIENTIDTKFPIVTSTTEFTAAAILMLEDEGYLYIDDPITEFFPEQTHWEDITIQHLLSMSSGIVNYVEEPYFSQIPEWVYTTTDEGKDLDVIMGIFEDEELNFIPGKEFEYSISNYIILGRIIEQVTGMSYHEYIQENIFNPLEMTNSGLGNNWIDEYDKAIGYSMIGEGYADKMDLYNTGVVDAAAGIYSTVNDLSKWYKAINTNEILSNEVVQKMFTTHTNVEDSALNVNDFNYGLGTFLNEKNAALNIGQFFGYTNLIHYEPETGVLIIILGNHERIFNTNNSLKNILLEVVYGRG</sequence>
<keyword evidence="2" id="KW-0472">Membrane</keyword>
<evidence type="ECO:0000259" key="4">
    <source>
        <dbReference type="Pfam" id="PF00144"/>
    </source>
</evidence>
<name>A0ABT9IZ63_9BACL</name>
<evidence type="ECO:0000313" key="6">
    <source>
        <dbReference type="Proteomes" id="UP001231941"/>
    </source>
</evidence>
<evidence type="ECO:0000256" key="1">
    <source>
        <dbReference type="ARBA" id="ARBA00004370"/>
    </source>
</evidence>
<organism evidence="5 6">
    <name type="scientific">Chengkuizengella axinellae</name>
    <dbReference type="NCBI Taxonomy" id="3064388"/>
    <lineage>
        <taxon>Bacteria</taxon>
        <taxon>Bacillati</taxon>
        <taxon>Bacillota</taxon>
        <taxon>Bacilli</taxon>
        <taxon>Bacillales</taxon>
        <taxon>Paenibacillaceae</taxon>
        <taxon>Chengkuizengella</taxon>
    </lineage>
</organism>
<feature type="signal peptide" evidence="3">
    <location>
        <begin position="1"/>
        <end position="22"/>
    </location>
</feature>
<dbReference type="EC" id="3.1.1.103" evidence="5"/>
<feature type="chain" id="PRO_5046470462" evidence="3">
    <location>
        <begin position="23"/>
        <end position="395"/>
    </location>
</feature>
<dbReference type="GO" id="GO:0016787">
    <property type="term" value="F:hydrolase activity"/>
    <property type="evidence" value="ECO:0007669"/>
    <property type="project" value="UniProtKB-KW"/>
</dbReference>
<accession>A0ABT9IZ63</accession>
<evidence type="ECO:0000256" key="3">
    <source>
        <dbReference type="SAM" id="SignalP"/>
    </source>
</evidence>
<keyword evidence="5" id="KW-0378">Hydrolase</keyword>
<keyword evidence="6" id="KW-1185">Reference proteome</keyword>
<dbReference type="PROSITE" id="PS51257">
    <property type="entry name" value="PROKAR_LIPOPROTEIN"/>
    <property type="match status" value="1"/>
</dbReference>
<evidence type="ECO:0000256" key="2">
    <source>
        <dbReference type="ARBA" id="ARBA00023136"/>
    </source>
</evidence>
<protein>
    <submittedName>
        <fullName evidence="5">Serine hydrolase domain-containing protein</fullName>
        <ecNumber evidence="5">3.1.1.103</ecNumber>
    </submittedName>
</protein>